<name>A0A0N5AZQ4_9BILA</name>
<organism evidence="5 6">
    <name type="scientific">Syphacia muris</name>
    <dbReference type="NCBI Taxonomy" id="451379"/>
    <lineage>
        <taxon>Eukaryota</taxon>
        <taxon>Metazoa</taxon>
        <taxon>Ecdysozoa</taxon>
        <taxon>Nematoda</taxon>
        <taxon>Chromadorea</taxon>
        <taxon>Rhabditida</taxon>
        <taxon>Spirurina</taxon>
        <taxon>Oxyuridomorpha</taxon>
        <taxon>Oxyuroidea</taxon>
        <taxon>Oxyuridae</taxon>
        <taxon>Syphacia</taxon>
    </lineage>
</organism>
<keyword evidence="5" id="KW-1185">Reference proteome</keyword>
<dbReference type="PANTHER" id="PTHR12801:SF82">
    <property type="entry name" value="RNA EXONUCLEASE 5"/>
    <property type="match status" value="1"/>
</dbReference>
<protein>
    <submittedName>
        <fullName evidence="6">Exonuclease domain-containing protein</fullName>
    </submittedName>
</protein>
<proteinExistence type="predicted"/>
<reference evidence="6" key="1">
    <citation type="submission" date="2017-02" db="UniProtKB">
        <authorList>
            <consortium name="WormBaseParasite"/>
        </authorList>
    </citation>
    <scope>IDENTIFICATION</scope>
</reference>
<dbReference type="Proteomes" id="UP000046393">
    <property type="component" value="Unplaced"/>
</dbReference>
<dbReference type="SUPFAM" id="SSF53098">
    <property type="entry name" value="Ribonuclease H-like"/>
    <property type="match status" value="1"/>
</dbReference>
<evidence type="ECO:0000313" key="5">
    <source>
        <dbReference type="Proteomes" id="UP000046393"/>
    </source>
</evidence>
<dbReference type="InterPro" id="IPR047021">
    <property type="entry name" value="REXO1/3/4-like"/>
</dbReference>
<evidence type="ECO:0000256" key="2">
    <source>
        <dbReference type="ARBA" id="ARBA00022801"/>
    </source>
</evidence>
<dbReference type="CDD" id="cd06145">
    <property type="entry name" value="REX1_like"/>
    <property type="match status" value="1"/>
</dbReference>
<feature type="domain" description="Exonuclease" evidence="4">
    <location>
        <begin position="106"/>
        <end position="264"/>
    </location>
</feature>
<dbReference type="GO" id="GO:0005634">
    <property type="term" value="C:nucleus"/>
    <property type="evidence" value="ECO:0007669"/>
    <property type="project" value="TreeGrafter"/>
</dbReference>
<keyword evidence="2" id="KW-0378">Hydrolase</keyword>
<dbReference type="GO" id="GO:0003676">
    <property type="term" value="F:nucleic acid binding"/>
    <property type="evidence" value="ECO:0007669"/>
    <property type="project" value="InterPro"/>
</dbReference>
<evidence type="ECO:0000259" key="4">
    <source>
        <dbReference type="SMART" id="SM00479"/>
    </source>
</evidence>
<dbReference type="AlphaFoldDB" id="A0A0N5AZQ4"/>
<dbReference type="InterPro" id="IPR034922">
    <property type="entry name" value="REX1-like_exo"/>
</dbReference>
<keyword evidence="3" id="KW-0269">Exonuclease</keyword>
<evidence type="ECO:0000256" key="1">
    <source>
        <dbReference type="ARBA" id="ARBA00022722"/>
    </source>
</evidence>
<evidence type="ECO:0000256" key="3">
    <source>
        <dbReference type="ARBA" id="ARBA00022839"/>
    </source>
</evidence>
<dbReference type="InterPro" id="IPR012337">
    <property type="entry name" value="RNaseH-like_sf"/>
</dbReference>
<dbReference type="WBParaSite" id="SMUV_0001048301-mRNA-1">
    <property type="protein sequence ID" value="SMUV_0001048301-mRNA-1"/>
    <property type="gene ID" value="SMUV_0001048301"/>
</dbReference>
<dbReference type="InterPro" id="IPR013520">
    <property type="entry name" value="Ribonucl_H"/>
</dbReference>
<dbReference type="PANTHER" id="PTHR12801">
    <property type="entry name" value="RNA EXONUCLEASE REXO1 / RECO3 FAMILY MEMBER-RELATED"/>
    <property type="match status" value="1"/>
</dbReference>
<dbReference type="InterPro" id="IPR036397">
    <property type="entry name" value="RNaseH_sf"/>
</dbReference>
<accession>A0A0N5AZQ4</accession>
<dbReference type="Pfam" id="PF00929">
    <property type="entry name" value="RNase_T"/>
    <property type="match status" value="1"/>
</dbReference>
<dbReference type="STRING" id="451379.A0A0N5AZQ4"/>
<dbReference type="SMART" id="SM00479">
    <property type="entry name" value="EXOIII"/>
    <property type="match status" value="1"/>
</dbReference>
<dbReference type="GO" id="GO:0004527">
    <property type="term" value="F:exonuclease activity"/>
    <property type="evidence" value="ECO:0007669"/>
    <property type="project" value="UniProtKB-KW"/>
</dbReference>
<keyword evidence="1" id="KW-0540">Nuclease</keyword>
<dbReference type="Gene3D" id="3.30.420.10">
    <property type="entry name" value="Ribonuclease H-like superfamily/Ribonuclease H"/>
    <property type="match status" value="1"/>
</dbReference>
<evidence type="ECO:0000313" key="6">
    <source>
        <dbReference type="WBParaSite" id="SMUV_0001048301-mRNA-1"/>
    </source>
</evidence>
<sequence>MFLEVAALIHYLTLLYTPKPAWIHIKPHRAILQTVLVKVDVDNEILTTMTAEDSFPKFFKGKPVLLADDLSNRDSFMKSFFNVPLTHFELIQEAGEKYAPVTASSPMFALDCEMCITAAGKHELTRISLVDEEYNVILDTLVKPYEPITDYLTMFSGITKELLDPVDVRITDVQLALRHILPADAIIVGHSLEFDFRALNLAHPYCIDVAYALNLSGSEKHRSSLKTLAHIFLGKDIQNYGHCSVVDAVTAMQLLKLKLSKGCVFFFVVKSYFFESVLGKKACCVTCGRSLTVPCFVSNCMCLKQSKALCVMCCLASESLTLGSAVGCYDWRSFKFYHF</sequence>